<sequence>MGSFDSKWKPIIREDHCKQRALDPPSFADIVRGVLNGIKTKLVEGKEADMEWLRKSAVGQLINYYYVNTLQDLFLSNGIWDAHIRPLGGLNVLLSFDSSDLLNDFLLDKDNLLPNWFTSVKVWDNQSIKPSRCVWISCYGVPLNAWCSSTFIDVGKLWGDVIRLDELTEKFIAFDKGRMFILTEYFDCINEVVHVKFNGVSYLVKVIEDPLAETSWEKHVFTSIEIKKGHVTDGKEVLVEIDPKDDNSFDFDAHEAQDKGISEESRIDLLDGVVLHAVDESDDNSFSSVDPTGVKDEDDELDGGLESFIGDFYLPNLGDQAQFSNLNVMDNSNSFVEESNSPLGNIHYAERAIHMENCKEDNQAEGNIF</sequence>
<comment type="caution">
    <text evidence="1">The sequence shown here is derived from an EMBL/GenBank/DDBJ whole genome shotgun (WGS) entry which is preliminary data.</text>
</comment>
<proteinExistence type="predicted"/>
<dbReference type="EMBL" id="CM037152">
    <property type="protein sequence ID" value="KAH7834800.1"/>
    <property type="molecule type" value="Genomic_DNA"/>
</dbReference>
<evidence type="ECO:0000313" key="2">
    <source>
        <dbReference type="Proteomes" id="UP000828048"/>
    </source>
</evidence>
<evidence type="ECO:0000313" key="1">
    <source>
        <dbReference type="EMBL" id="KAH7834800.1"/>
    </source>
</evidence>
<organism evidence="1 2">
    <name type="scientific">Vaccinium darrowii</name>
    <dbReference type="NCBI Taxonomy" id="229202"/>
    <lineage>
        <taxon>Eukaryota</taxon>
        <taxon>Viridiplantae</taxon>
        <taxon>Streptophyta</taxon>
        <taxon>Embryophyta</taxon>
        <taxon>Tracheophyta</taxon>
        <taxon>Spermatophyta</taxon>
        <taxon>Magnoliopsida</taxon>
        <taxon>eudicotyledons</taxon>
        <taxon>Gunneridae</taxon>
        <taxon>Pentapetalae</taxon>
        <taxon>asterids</taxon>
        <taxon>Ericales</taxon>
        <taxon>Ericaceae</taxon>
        <taxon>Vaccinioideae</taxon>
        <taxon>Vaccinieae</taxon>
        <taxon>Vaccinium</taxon>
    </lineage>
</organism>
<protein>
    <submittedName>
        <fullName evidence="1">Uncharacterized protein</fullName>
    </submittedName>
</protein>
<keyword evidence="2" id="KW-1185">Reference proteome</keyword>
<gene>
    <name evidence="1" type="ORF">Vadar_019851</name>
</gene>
<accession>A0ACB7X2P1</accession>
<dbReference type="Proteomes" id="UP000828048">
    <property type="component" value="Chromosome 2"/>
</dbReference>
<name>A0ACB7X2P1_9ERIC</name>
<reference evidence="1 2" key="1">
    <citation type="journal article" date="2021" name="Hortic Res">
        <title>High-quality reference genome and annotation aids understanding of berry development for evergreen blueberry (Vaccinium darrowii).</title>
        <authorList>
            <person name="Yu J."/>
            <person name="Hulse-Kemp A.M."/>
            <person name="Babiker E."/>
            <person name="Staton M."/>
        </authorList>
    </citation>
    <scope>NUCLEOTIDE SEQUENCE [LARGE SCALE GENOMIC DNA]</scope>
    <source>
        <strain evidence="2">cv. NJ 8807/NJ 8810</strain>
        <tissue evidence="1">Young leaf</tissue>
    </source>
</reference>